<feature type="domain" description="AAA+ ATPase" evidence="2">
    <location>
        <begin position="230"/>
        <end position="371"/>
    </location>
</feature>
<dbReference type="PANTHER" id="PTHR23076">
    <property type="entry name" value="METALLOPROTEASE M41 FTSH"/>
    <property type="match status" value="1"/>
</dbReference>
<accession>A0ABX4JKC1</accession>
<dbReference type="SMART" id="SM00382">
    <property type="entry name" value="AAA"/>
    <property type="match status" value="1"/>
</dbReference>
<dbReference type="Pfam" id="PF00004">
    <property type="entry name" value="AAA"/>
    <property type="match status" value="1"/>
</dbReference>
<dbReference type="InterPro" id="IPR037219">
    <property type="entry name" value="Peptidase_M41-like"/>
</dbReference>
<dbReference type="InterPro" id="IPR003593">
    <property type="entry name" value="AAA+_ATPase"/>
</dbReference>
<keyword evidence="1" id="KW-0067">ATP-binding</keyword>
<dbReference type="PROSITE" id="PS00674">
    <property type="entry name" value="AAA"/>
    <property type="match status" value="1"/>
</dbReference>
<dbReference type="RefSeq" id="WP_097537401.1">
    <property type="nucleotide sequence ID" value="NZ_LODW01000077.1"/>
</dbReference>
<dbReference type="Proteomes" id="UP000219914">
    <property type="component" value="Unassembled WGS sequence"/>
</dbReference>
<reference evidence="3 4" key="1">
    <citation type="submission" date="2017-09" db="EMBL/GenBank/DDBJ databases">
        <title>Comparative genomics of rhizobia isolated from Phaseolus vulgaris in China.</title>
        <authorList>
            <person name="Tong W."/>
        </authorList>
    </citation>
    <scope>NUCLEOTIDE SEQUENCE [LARGE SCALE GENOMIC DNA]</scope>
    <source>
        <strain evidence="3 4">FH14</strain>
    </source>
</reference>
<evidence type="ECO:0000256" key="1">
    <source>
        <dbReference type="RuleBase" id="RU003651"/>
    </source>
</evidence>
<dbReference type="Gene3D" id="1.20.58.760">
    <property type="entry name" value="Peptidase M41"/>
    <property type="match status" value="1"/>
</dbReference>
<dbReference type="InterPro" id="IPR000642">
    <property type="entry name" value="Peptidase_M41"/>
</dbReference>
<dbReference type="EMBL" id="NWSY01000046">
    <property type="protein sequence ID" value="PDT19428.1"/>
    <property type="molecule type" value="Genomic_DNA"/>
</dbReference>
<dbReference type="Pfam" id="PF01434">
    <property type="entry name" value="Peptidase_M41"/>
    <property type="match status" value="1"/>
</dbReference>
<keyword evidence="1" id="KW-0547">Nucleotide-binding</keyword>
<dbReference type="Gene3D" id="1.10.8.60">
    <property type="match status" value="1"/>
</dbReference>
<dbReference type="InterPro" id="IPR003959">
    <property type="entry name" value="ATPase_AAA_core"/>
</dbReference>
<protein>
    <submittedName>
        <fullName evidence="3">AAA family ATPase</fullName>
    </submittedName>
</protein>
<name>A0ABX4JKC1_9HYPH</name>
<evidence type="ECO:0000313" key="3">
    <source>
        <dbReference type="EMBL" id="PDT19428.1"/>
    </source>
</evidence>
<proteinExistence type="inferred from homology"/>
<dbReference type="Gene3D" id="3.40.50.300">
    <property type="entry name" value="P-loop containing nucleotide triphosphate hydrolases"/>
    <property type="match status" value="1"/>
</dbReference>
<sequence>MHHHLDSKVFAETSSNTAKFLMLCALREALRGTDQFKSNAKGIIVCIVDKAWIWYAKSAADVLMTGGRERSFYDDFRRPVHIIGESSRRTTSKAVEDFAIFRPEHQVIYLASSLDGVKLSLRLAADVIVNISPPTARHVIAARKVLGVEDVDLPLAEAIAQQPAEIVIGLTARSSLKGLDIATLTKPITAPVRSPKLSELPGYGPARPWIDAIKQDVADWREDAISWTEVDRGVLLIGPPGTGKTLFAAALANELGFDLVRTSVGAWQGSKDGYLGDMLAAMSKSFADATSRRGAVLLVDELDAIGDRATMRGDHAYYEGNVIGRFLELTTHALEQPGTIIVGATNYAHLIDNAVLRSGRLEKHVYLELPEDEERAEILAYHFNQTLPAKDLRAITDKLRLVTPADLEKLARAAKRAARIRKGVPSIEDVKAVLPAQIPLPETVVHRICVHEVGHALMAMASGSADVISIRVESHMVEGQPVQDGGRLHYRMRNEALPTDKDLLAKIRIMLGGTAAEEVVFGYRSIGAGGVEGSDLDQATRLAYRLVGSYGLGKWLRYQMGANRVDESFVPTPELRAEVDGILAREYRATKELLSKEKAHLMRLAAELVVDRQLLIDKNVGTTTSNGKD</sequence>
<dbReference type="InterPro" id="IPR027417">
    <property type="entry name" value="P-loop_NTPase"/>
</dbReference>
<dbReference type="SUPFAM" id="SSF52540">
    <property type="entry name" value="P-loop containing nucleoside triphosphate hydrolases"/>
    <property type="match status" value="1"/>
</dbReference>
<organism evidence="3 4">
    <name type="scientific">Rhizobium hidalgonense</name>
    <dbReference type="NCBI Taxonomy" id="1538159"/>
    <lineage>
        <taxon>Bacteria</taxon>
        <taxon>Pseudomonadati</taxon>
        <taxon>Pseudomonadota</taxon>
        <taxon>Alphaproteobacteria</taxon>
        <taxon>Hyphomicrobiales</taxon>
        <taxon>Rhizobiaceae</taxon>
        <taxon>Rhizobium/Agrobacterium group</taxon>
        <taxon>Rhizobium</taxon>
    </lineage>
</organism>
<dbReference type="InterPro" id="IPR003960">
    <property type="entry name" value="ATPase_AAA_CS"/>
</dbReference>
<gene>
    <name evidence="3" type="ORF">CO674_33020</name>
</gene>
<comment type="caution">
    <text evidence="3">The sequence shown here is derived from an EMBL/GenBank/DDBJ whole genome shotgun (WGS) entry which is preliminary data.</text>
</comment>
<keyword evidence="4" id="KW-1185">Reference proteome</keyword>
<dbReference type="PANTHER" id="PTHR23076:SF97">
    <property type="entry name" value="ATP-DEPENDENT ZINC METALLOPROTEASE YME1L1"/>
    <property type="match status" value="1"/>
</dbReference>
<evidence type="ECO:0000259" key="2">
    <source>
        <dbReference type="SMART" id="SM00382"/>
    </source>
</evidence>
<evidence type="ECO:0000313" key="4">
    <source>
        <dbReference type="Proteomes" id="UP000219914"/>
    </source>
</evidence>
<dbReference type="SUPFAM" id="SSF140990">
    <property type="entry name" value="FtsH protease domain-like"/>
    <property type="match status" value="1"/>
</dbReference>
<dbReference type="CDD" id="cd19481">
    <property type="entry name" value="RecA-like_protease"/>
    <property type="match status" value="1"/>
</dbReference>
<comment type="similarity">
    <text evidence="1">Belongs to the AAA ATPase family.</text>
</comment>